<keyword evidence="1" id="KW-1133">Transmembrane helix</keyword>
<keyword evidence="1" id="KW-0812">Transmembrane</keyword>
<accession>A0ABW8Q0L1</accession>
<dbReference type="EMBL" id="JBANFI010000007">
    <property type="protein sequence ID" value="MFK7161599.1"/>
    <property type="molecule type" value="Genomic_DNA"/>
</dbReference>
<evidence type="ECO:0008006" key="4">
    <source>
        <dbReference type="Google" id="ProtNLM"/>
    </source>
</evidence>
<keyword evidence="1" id="KW-0472">Membrane</keyword>
<evidence type="ECO:0000313" key="3">
    <source>
        <dbReference type="Proteomes" id="UP001621714"/>
    </source>
</evidence>
<evidence type="ECO:0000313" key="2">
    <source>
        <dbReference type="EMBL" id="MFK7161599.1"/>
    </source>
</evidence>
<dbReference type="Proteomes" id="UP001621714">
    <property type="component" value="Unassembled WGS sequence"/>
</dbReference>
<comment type="caution">
    <text evidence="2">The sequence shown here is derived from an EMBL/GenBank/DDBJ whole genome shotgun (WGS) entry which is preliminary data.</text>
</comment>
<feature type="transmembrane region" description="Helical" evidence="1">
    <location>
        <begin position="26"/>
        <end position="46"/>
    </location>
</feature>
<reference evidence="2 3" key="1">
    <citation type="submission" date="2024-02" db="EMBL/GenBank/DDBJ databases">
        <title>Marinospirillum sp. MEB 164 isolated from Lonar lake sediment.</title>
        <authorList>
            <person name="Joshi A."/>
            <person name="Thite S."/>
        </authorList>
    </citation>
    <scope>NUCLEOTIDE SEQUENCE [LARGE SCALE GENOMIC DNA]</scope>
    <source>
        <strain evidence="2 3">MEB164</strain>
    </source>
</reference>
<gene>
    <name evidence="2" type="ORF">V6U78_11185</name>
</gene>
<dbReference type="SUPFAM" id="SSF50156">
    <property type="entry name" value="PDZ domain-like"/>
    <property type="match status" value="1"/>
</dbReference>
<proteinExistence type="predicted"/>
<dbReference type="Gene3D" id="2.30.42.10">
    <property type="match status" value="1"/>
</dbReference>
<sequence>MELIFFIWVLCGVVAAFIASLKGVSILGWFFLGVLFGPLSWLFLAVKTSEEKPDNMIDERTRICPYCAESVKKDAKVCRYCSRDLPDRIMGLHVDAVREGEAKIKGVRVGDVIYKIADKYVIDNSVLKQCMNDLEGQEVNLLIARDSHVVNIFIKAGPLGVSCSELEIDKPFGSDN</sequence>
<protein>
    <recommendedName>
        <fullName evidence="4">PDZ domain-containing protein</fullName>
    </recommendedName>
</protein>
<dbReference type="RefSeq" id="WP_405340730.1">
    <property type="nucleotide sequence ID" value="NZ_JBANFI010000007.1"/>
</dbReference>
<keyword evidence="3" id="KW-1185">Reference proteome</keyword>
<dbReference type="InterPro" id="IPR036034">
    <property type="entry name" value="PDZ_sf"/>
</dbReference>
<evidence type="ECO:0000256" key="1">
    <source>
        <dbReference type="SAM" id="Phobius"/>
    </source>
</evidence>
<name>A0ABW8Q0L1_9GAMM</name>
<organism evidence="2 3">
    <name type="scientific">Marinospirillum alkalitolerans</name>
    <dbReference type="NCBI Taxonomy" id="3123374"/>
    <lineage>
        <taxon>Bacteria</taxon>
        <taxon>Pseudomonadati</taxon>
        <taxon>Pseudomonadota</taxon>
        <taxon>Gammaproteobacteria</taxon>
        <taxon>Oceanospirillales</taxon>
        <taxon>Oceanospirillaceae</taxon>
        <taxon>Marinospirillum</taxon>
    </lineage>
</organism>